<evidence type="ECO:0000313" key="3">
    <source>
        <dbReference type="Proteomes" id="UP001153069"/>
    </source>
</evidence>
<feature type="non-terminal residue" evidence="2">
    <location>
        <position position="195"/>
    </location>
</feature>
<protein>
    <submittedName>
        <fullName evidence="2">Uncharacterized protein</fullName>
    </submittedName>
</protein>
<name>A0A9N8F2D9_9STRA</name>
<feature type="compositionally biased region" description="Pro residues" evidence="1">
    <location>
        <begin position="148"/>
        <end position="158"/>
    </location>
</feature>
<dbReference type="EMBL" id="CAICTM010003519">
    <property type="protein sequence ID" value="CAB9531422.1"/>
    <property type="molecule type" value="Genomic_DNA"/>
</dbReference>
<comment type="caution">
    <text evidence="2">The sequence shown here is derived from an EMBL/GenBank/DDBJ whole genome shotgun (WGS) entry which is preliminary data.</text>
</comment>
<accession>A0A9N8F2D9</accession>
<dbReference type="AlphaFoldDB" id="A0A9N8F2D9"/>
<proteinExistence type="predicted"/>
<reference evidence="2" key="1">
    <citation type="submission" date="2020-06" db="EMBL/GenBank/DDBJ databases">
        <authorList>
            <consortium name="Plant Systems Biology data submission"/>
        </authorList>
    </citation>
    <scope>NUCLEOTIDE SEQUENCE</scope>
    <source>
        <strain evidence="2">D6</strain>
    </source>
</reference>
<feature type="compositionally biased region" description="Low complexity" evidence="1">
    <location>
        <begin position="159"/>
        <end position="169"/>
    </location>
</feature>
<dbReference type="Proteomes" id="UP001153069">
    <property type="component" value="Unassembled WGS sequence"/>
</dbReference>
<gene>
    <name evidence="2" type="ORF">SEMRO_3521_G348870.1</name>
</gene>
<sequence length="195" mass="22233">MTRANDDIELQEYLDIKATKERNVMRARMAHSVAKGKFESDVTFESLLPSKGNRNVFGASNVFPGLGTVKIKLMREGGIDTVKQLRDCVVADYSTRLRKILPGWKQKAHDYYTHYEEKLEEATLDLRTAEDEFEDIQETIRKHKEENPPPPPRAPAIPNPYARGRGRNNPNPPAEEEPVDESKPPPFSKFKDKKG</sequence>
<feature type="compositionally biased region" description="Basic and acidic residues" evidence="1">
    <location>
        <begin position="138"/>
        <end position="147"/>
    </location>
</feature>
<keyword evidence="3" id="KW-1185">Reference proteome</keyword>
<organism evidence="2 3">
    <name type="scientific">Seminavis robusta</name>
    <dbReference type="NCBI Taxonomy" id="568900"/>
    <lineage>
        <taxon>Eukaryota</taxon>
        <taxon>Sar</taxon>
        <taxon>Stramenopiles</taxon>
        <taxon>Ochrophyta</taxon>
        <taxon>Bacillariophyta</taxon>
        <taxon>Bacillariophyceae</taxon>
        <taxon>Bacillariophycidae</taxon>
        <taxon>Naviculales</taxon>
        <taxon>Naviculaceae</taxon>
        <taxon>Seminavis</taxon>
    </lineage>
</organism>
<evidence type="ECO:0000256" key="1">
    <source>
        <dbReference type="SAM" id="MobiDB-lite"/>
    </source>
</evidence>
<evidence type="ECO:0000313" key="2">
    <source>
        <dbReference type="EMBL" id="CAB9531422.1"/>
    </source>
</evidence>
<feature type="region of interest" description="Disordered" evidence="1">
    <location>
        <begin position="137"/>
        <end position="195"/>
    </location>
</feature>